<accession>W4LMG7</accession>
<protein>
    <submittedName>
        <fullName evidence="1">Uncharacterized protein</fullName>
    </submittedName>
</protein>
<name>W4LMG7_9BACT</name>
<evidence type="ECO:0000313" key="2">
    <source>
        <dbReference type="Proteomes" id="UP000019140"/>
    </source>
</evidence>
<dbReference type="Proteomes" id="UP000019140">
    <property type="component" value="Unassembled WGS sequence"/>
</dbReference>
<reference evidence="1 2" key="1">
    <citation type="journal article" date="2014" name="Nature">
        <title>An environmental bacterial taxon with a large and distinct metabolic repertoire.</title>
        <authorList>
            <person name="Wilson M.C."/>
            <person name="Mori T."/>
            <person name="Ruckert C."/>
            <person name="Uria A.R."/>
            <person name="Helf M.J."/>
            <person name="Takada K."/>
            <person name="Gernert C."/>
            <person name="Steffens U.A."/>
            <person name="Heycke N."/>
            <person name="Schmitt S."/>
            <person name="Rinke C."/>
            <person name="Helfrich E.J."/>
            <person name="Brachmann A.O."/>
            <person name="Gurgui C."/>
            <person name="Wakimoto T."/>
            <person name="Kracht M."/>
            <person name="Crusemann M."/>
            <person name="Hentschel U."/>
            <person name="Abe I."/>
            <person name="Matsunaga S."/>
            <person name="Kalinowski J."/>
            <person name="Takeyama H."/>
            <person name="Piel J."/>
        </authorList>
    </citation>
    <scope>NUCLEOTIDE SEQUENCE [LARGE SCALE GENOMIC DNA]</scope>
    <source>
        <strain evidence="2">TSY2</strain>
    </source>
</reference>
<dbReference type="HOGENOM" id="CLU_106247_3_1_7"/>
<organism evidence="1 2">
    <name type="scientific">Candidatus Entotheonella gemina</name>
    <dbReference type="NCBI Taxonomy" id="1429439"/>
    <lineage>
        <taxon>Bacteria</taxon>
        <taxon>Pseudomonadati</taxon>
        <taxon>Nitrospinota/Tectimicrobiota group</taxon>
        <taxon>Candidatus Tectimicrobiota</taxon>
        <taxon>Candidatus Entotheonellia</taxon>
        <taxon>Candidatus Entotheonellales</taxon>
        <taxon>Candidatus Entotheonellaceae</taxon>
        <taxon>Candidatus Entotheonella</taxon>
    </lineage>
</organism>
<gene>
    <name evidence="1" type="ORF">ETSY2_41565</name>
</gene>
<evidence type="ECO:0000313" key="1">
    <source>
        <dbReference type="EMBL" id="ETW99109.1"/>
    </source>
</evidence>
<dbReference type="EMBL" id="AZHX01001874">
    <property type="protein sequence ID" value="ETW99109.1"/>
    <property type="molecule type" value="Genomic_DNA"/>
</dbReference>
<sequence length="80" mass="8641">MSLTLLEMAKELITALILVHHLPPDEARALLMSTHATLLRLHWEEVSGAAAATPPTEGGDAPADWQRSITKHAIKLSPPT</sequence>
<proteinExistence type="predicted"/>
<keyword evidence="2" id="KW-1185">Reference proteome</keyword>
<dbReference type="AlphaFoldDB" id="W4LMG7"/>
<comment type="caution">
    <text evidence="1">The sequence shown here is derived from an EMBL/GenBank/DDBJ whole genome shotgun (WGS) entry which is preliminary data.</text>
</comment>